<sequence length="189" mass="20002">MATAAVTNQFTASTTIVSDDVDTNFSDLVTFLNGSVLHLDGAKAMTGDLDMGQQDINNVPWKTYAPTYNNFTLGNGSVPYARYIEIGDLVHVQVKVILGSTSSVAAQIQLTLPVTAAVATESFPTTCTLRDATGAIIVGSLQFVNTTTVGLNYPSVSGALLVQTNTDTAAPFPWTTSDFFAFDAVYEKA</sequence>
<protein>
    <submittedName>
        <fullName evidence="1">Uncharacterized protein</fullName>
    </submittedName>
</protein>
<evidence type="ECO:0000313" key="1">
    <source>
        <dbReference type="EMBL" id="KKL60103.1"/>
    </source>
</evidence>
<reference evidence="1" key="1">
    <citation type="journal article" date="2015" name="Nature">
        <title>Complex archaea that bridge the gap between prokaryotes and eukaryotes.</title>
        <authorList>
            <person name="Spang A."/>
            <person name="Saw J.H."/>
            <person name="Jorgensen S.L."/>
            <person name="Zaremba-Niedzwiedzka K."/>
            <person name="Martijn J."/>
            <person name="Lind A.E."/>
            <person name="van Eijk R."/>
            <person name="Schleper C."/>
            <person name="Guy L."/>
            <person name="Ettema T.J."/>
        </authorList>
    </citation>
    <scope>NUCLEOTIDE SEQUENCE</scope>
</reference>
<comment type="caution">
    <text evidence="1">The sequence shown here is derived from an EMBL/GenBank/DDBJ whole genome shotgun (WGS) entry which is preliminary data.</text>
</comment>
<dbReference type="EMBL" id="LAZR01029263">
    <property type="protein sequence ID" value="KKL60103.1"/>
    <property type="molecule type" value="Genomic_DNA"/>
</dbReference>
<name>A0A0F9DED1_9ZZZZ</name>
<accession>A0A0F9DED1</accession>
<gene>
    <name evidence="1" type="ORF">LCGC14_2208680</name>
</gene>
<proteinExistence type="predicted"/>
<dbReference type="AlphaFoldDB" id="A0A0F9DED1"/>
<organism evidence="1">
    <name type="scientific">marine sediment metagenome</name>
    <dbReference type="NCBI Taxonomy" id="412755"/>
    <lineage>
        <taxon>unclassified sequences</taxon>
        <taxon>metagenomes</taxon>
        <taxon>ecological metagenomes</taxon>
    </lineage>
</organism>